<reference evidence="1 2" key="1">
    <citation type="submission" date="2016-07" db="EMBL/GenBank/DDBJ databases">
        <title>Pervasive Adenine N6-methylation of Active Genes in Fungi.</title>
        <authorList>
            <consortium name="DOE Joint Genome Institute"/>
            <person name="Mondo S.J."/>
            <person name="Dannebaum R.O."/>
            <person name="Kuo R.C."/>
            <person name="Labutti K."/>
            <person name="Haridas S."/>
            <person name="Kuo A."/>
            <person name="Salamov A."/>
            <person name="Ahrendt S.R."/>
            <person name="Lipzen A."/>
            <person name="Sullivan W."/>
            <person name="Andreopoulos W.B."/>
            <person name="Clum A."/>
            <person name="Lindquist E."/>
            <person name="Daum C."/>
            <person name="Ramamoorthy G.K."/>
            <person name="Gryganskyi A."/>
            <person name="Culley D."/>
            <person name="Magnuson J.K."/>
            <person name="James T.Y."/>
            <person name="O'Malley M.A."/>
            <person name="Stajich J.E."/>
            <person name="Spatafora J.W."/>
            <person name="Visel A."/>
            <person name="Grigoriev I.V."/>
        </authorList>
    </citation>
    <scope>NUCLEOTIDE SEQUENCE [LARGE SCALE GENOMIC DNA]</scope>
    <source>
        <strain evidence="1 2">NRRL 3301</strain>
    </source>
</reference>
<dbReference type="STRING" id="101127.A0A1X2G307"/>
<dbReference type="Proteomes" id="UP000242146">
    <property type="component" value="Unassembled WGS sequence"/>
</dbReference>
<dbReference type="SUPFAM" id="SSF50729">
    <property type="entry name" value="PH domain-like"/>
    <property type="match status" value="1"/>
</dbReference>
<gene>
    <name evidence="1" type="ORF">DM01DRAFT_1201408</name>
</gene>
<dbReference type="GO" id="GO:0005525">
    <property type="term" value="F:GTP binding"/>
    <property type="evidence" value="ECO:0007669"/>
    <property type="project" value="TreeGrafter"/>
</dbReference>
<evidence type="ECO:0000313" key="2">
    <source>
        <dbReference type="Proteomes" id="UP000242146"/>
    </source>
</evidence>
<dbReference type="OrthoDB" id="2123378at2759"/>
<name>A0A1X2G307_9FUNG</name>
<organism evidence="1 2">
    <name type="scientific">Hesseltinella vesiculosa</name>
    <dbReference type="NCBI Taxonomy" id="101127"/>
    <lineage>
        <taxon>Eukaryota</taxon>
        <taxon>Fungi</taxon>
        <taxon>Fungi incertae sedis</taxon>
        <taxon>Mucoromycota</taxon>
        <taxon>Mucoromycotina</taxon>
        <taxon>Mucoromycetes</taxon>
        <taxon>Mucorales</taxon>
        <taxon>Cunninghamellaceae</taxon>
        <taxon>Hesseltinella</taxon>
    </lineage>
</organism>
<comment type="caution">
    <text evidence="1">The sequence shown here is derived from an EMBL/GenBank/DDBJ whole genome shotgun (WGS) entry which is preliminary data.</text>
</comment>
<dbReference type="EMBL" id="MCGT01000056">
    <property type="protein sequence ID" value="ORX43337.1"/>
    <property type="molecule type" value="Genomic_DNA"/>
</dbReference>
<evidence type="ECO:0008006" key="3">
    <source>
        <dbReference type="Google" id="ProtNLM"/>
    </source>
</evidence>
<accession>A0A1X2G307</accession>
<dbReference type="AlphaFoldDB" id="A0A1X2G307"/>
<protein>
    <recommendedName>
        <fullName evidence="3">PH domain-containing protein</fullName>
    </recommendedName>
</protein>
<dbReference type="PANTHER" id="PTHR36100">
    <property type="entry name" value="BUD SITE SELECTION PROTEIN 4"/>
    <property type="match status" value="1"/>
</dbReference>
<evidence type="ECO:0000313" key="1">
    <source>
        <dbReference type="EMBL" id="ORX43337.1"/>
    </source>
</evidence>
<dbReference type="PANTHER" id="PTHR36100:SF1">
    <property type="entry name" value="BUD SITE SELECTION PROTEIN 4"/>
    <property type="match status" value="1"/>
</dbReference>
<sequence>MAKMISSPNTIISIGLQVKPDIHVKPLTGFSRLFTSIQKQKEHLSGYVHPSDYLLGQSRFALQHMMDACNQKVYNGCFDLFNSWYVKSAREKRRALDSDIVKIIGNIKVDLLYLPMSRSSTQTQIPRTLKECDLALKIRQWHNTMWVCGYISVRQAEKTVWSRSFYQLVGSRLLEFSSHRDTGNLVNFYDIGDVAKLIVAAEQTLVDVRGETFTQIFTQDTICDDNSKGFFRIAFTNGSYIDCICDRVEDSELWVSMLKTMVGKVPVRKPF</sequence>
<proteinExistence type="predicted"/>
<dbReference type="InterPro" id="IPR052007">
    <property type="entry name" value="Bud4"/>
</dbReference>
<keyword evidence="2" id="KW-1185">Reference proteome</keyword>